<accession>A0A087TMF0</accession>
<reference evidence="1 2" key="1">
    <citation type="submission" date="2013-11" db="EMBL/GenBank/DDBJ databases">
        <title>Genome sequencing of Stegodyphus mimosarum.</title>
        <authorList>
            <person name="Bechsgaard J."/>
        </authorList>
    </citation>
    <scope>NUCLEOTIDE SEQUENCE [LARGE SCALE GENOMIC DNA]</scope>
</reference>
<protein>
    <submittedName>
        <fullName evidence="1">Uncharacterized protein</fullName>
    </submittedName>
</protein>
<organism evidence="1 2">
    <name type="scientific">Stegodyphus mimosarum</name>
    <name type="common">African social velvet spider</name>
    <dbReference type="NCBI Taxonomy" id="407821"/>
    <lineage>
        <taxon>Eukaryota</taxon>
        <taxon>Metazoa</taxon>
        <taxon>Ecdysozoa</taxon>
        <taxon>Arthropoda</taxon>
        <taxon>Chelicerata</taxon>
        <taxon>Arachnida</taxon>
        <taxon>Araneae</taxon>
        <taxon>Araneomorphae</taxon>
        <taxon>Entelegynae</taxon>
        <taxon>Eresoidea</taxon>
        <taxon>Eresidae</taxon>
        <taxon>Stegodyphus</taxon>
    </lineage>
</organism>
<dbReference type="EMBL" id="KK115884">
    <property type="protein sequence ID" value="KFM66289.1"/>
    <property type="molecule type" value="Genomic_DNA"/>
</dbReference>
<keyword evidence="2" id="KW-1185">Reference proteome</keyword>
<name>A0A087TMF0_STEMI</name>
<proteinExistence type="predicted"/>
<dbReference type="Proteomes" id="UP000054359">
    <property type="component" value="Unassembled WGS sequence"/>
</dbReference>
<dbReference type="OrthoDB" id="775571at2759"/>
<feature type="non-terminal residue" evidence="1">
    <location>
        <position position="76"/>
    </location>
</feature>
<sequence>MMHSLPCHIYTLEMTRNDAVLNISEEDSAPLQSLLNLSEIISEYDMVHHILDMLIGIPSSTFIYNDDTKKFHLKPR</sequence>
<dbReference type="AlphaFoldDB" id="A0A087TMF0"/>
<evidence type="ECO:0000313" key="1">
    <source>
        <dbReference type="EMBL" id="KFM66289.1"/>
    </source>
</evidence>
<gene>
    <name evidence="1" type="ORF">X975_21095</name>
</gene>
<evidence type="ECO:0000313" key="2">
    <source>
        <dbReference type="Proteomes" id="UP000054359"/>
    </source>
</evidence>